<keyword evidence="3" id="KW-0804">Transcription</keyword>
<evidence type="ECO:0000256" key="4">
    <source>
        <dbReference type="PROSITE-ProRule" id="PRU00335"/>
    </source>
</evidence>
<evidence type="ECO:0000256" key="3">
    <source>
        <dbReference type="ARBA" id="ARBA00023163"/>
    </source>
</evidence>
<dbReference type="Gene3D" id="1.10.357.10">
    <property type="entry name" value="Tetracycline Repressor, domain 2"/>
    <property type="match status" value="1"/>
</dbReference>
<feature type="DNA-binding region" description="H-T-H motif" evidence="4">
    <location>
        <begin position="64"/>
        <end position="83"/>
    </location>
</feature>
<keyword evidence="2 4" id="KW-0238">DNA-binding</keyword>
<evidence type="ECO:0000259" key="6">
    <source>
        <dbReference type="PROSITE" id="PS50977"/>
    </source>
</evidence>
<dbReference type="Pfam" id="PF13305">
    <property type="entry name" value="TetR_C_33"/>
    <property type="match status" value="1"/>
</dbReference>
<dbReference type="SUPFAM" id="SSF46689">
    <property type="entry name" value="Homeodomain-like"/>
    <property type="match status" value="1"/>
</dbReference>
<reference evidence="7 8" key="1">
    <citation type="submission" date="2023-07" db="EMBL/GenBank/DDBJ databases">
        <title>Comparative genomics of wheat-associated soil bacteria to identify genetic determinants of phenazine resistance.</title>
        <authorList>
            <person name="Mouncey N."/>
        </authorList>
    </citation>
    <scope>NUCLEOTIDE SEQUENCE [LARGE SCALE GENOMIC DNA]</scope>
    <source>
        <strain evidence="7 8">V2I4</strain>
    </source>
</reference>
<comment type="caution">
    <text evidence="7">The sequence shown here is derived from an EMBL/GenBank/DDBJ whole genome shotgun (WGS) entry which is preliminary data.</text>
</comment>
<evidence type="ECO:0000256" key="5">
    <source>
        <dbReference type="SAM" id="MobiDB-lite"/>
    </source>
</evidence>
<name>A0ABU0T1Y2_9ACTN</name>
<keyword evidence="8" id="KW-1185">Reference proteome</keyword>
<dbReference type="InterPro" id="IPR009057">
    <property type="entry name" value="Homeodomain-like_sf"/>
</dbReference>
<dbReference type="Proteomes" id="UP001230328">
    <property type="component" value="Unassembled WGS sequence"/>
</dbReference>
<organism evidence="7 8">
    <name type="scientific">Streptomyces umbrinus</name>
    <dbReference type="NCBI Taxonomy" id="67370"/>
    <lineage>
        <taxon>Bacteria</taxon>
        <taxon>Bacillati</taxon>
        <taxon>Actinomycetota</taxon>
        <taxon>Actinomycetes</taxon>
        <taxon>Kitasatosporales</taxon>
        <taxon>Streptomycetaceae</taxon>
        <taxon>Streptomyces</taxon>
        <taxon>Streptomyces phaeochromogenes group</taxon>
    </lineage>
</organism>
<dbReference type="PANTHER" id="PTHR30055">
    <property type="entry name" value="HTH-TYPE TRANSCRIPTIONAL REGULATOR RUTR"/>
    <property type="match status" value="1"/>
</dbReference>
<protein>
    <submittedName>
        <fullName evidence="7">AcrR family transcriptional regulator</fullName>
    </submittedName>
</protein>
<dbReference type="PROSITE" id="PS50977">
    <property type="entry name" value="HTH_TETR_2"/>
    <property type="match status" value="1"/>
</dbReference>
<dbReference type="InterPro" id="IPR050109">
    <property type="entry name" value="HTH-type_TetR-like_transc_reg"/>
</dbReference>
<dbReference type="PRINTS" id="PR00455">
    <property type="entry name" value="HTHTETR"/>
</dbReference>
<feature type="domain" description="HTH tetR-type" evidence="6">
    <location>
        <begin position="41"/>
        <end position="101"/>
    </location>
</feature>
<evidence type="ECO:0000256" key="2">
    <source>
        <dbReference type="ARBA" id="ARBA00023125"/>
    </source>
</evidence>
<dbReference type="InterPro" id="IPR036271">
    <property type="entry name" value="Tet_transcr_reg_TetR-rel_C_sf"/>
</dbReference>
<keyword evidence="1" id="KW-0805">Transcription regulation</keyword>
<accession>A0ABU0T1Y2</accession>
<evidence type="ECO:0000313" key="7">
    <source>
        <dbReference type="EMBL" id="MDQ1029697.1"/>
    </source>
</evidence>
<dbReference type="PANTHER" id="PTHR30055:SF239">
    <property type="entry name" value="TRANSCRIPTIONAL REGULATORY PROTEIN"/>
    <property type="match status" value="1"/>
</dbReference>
<sequence>MTDGQGNQGADGPGTQVGDRQEAHGAQGAQGAQGGELGGLSPRARSIVAAARALLEESGPAALTMRALADHLGIKAPSLYKHFPDKSAVEVELIAQMLSESAAALEEAEAQAPGSIPALAEAYRAYALEHSHLYCLATERPLPRTFLPPGLEDRAAAPLVRACGGDMDLARATWAFAHGMVILEIHGRFPDDADLAGAWKKGTRALHP</sequence>
<dbReference type="SUPFAM" id="SSF48498">
    <property type="entry name" value="Tetracyclin repressor-like, C-terminal domain"/>
    <property type="match status" value="1"/>
</dbReference>
<evidence type="ECO:0000256" key="1">
    <source>
        <dbReference type="ARBA" id="ARBA00023015"/>
    </source>
</evidence>
<gene>
    <name evidence="7" type="ORF">QF035_007279</name>
</gene>
<dbReference type="InterPro" id="IPR001647">
    <property type="entry name" value="HTH_TetR"/>
</dbReference>
<feature type="compositionally biased region" description="Gly residues" evidence="5">
    <location>
        <begin position="1"/>
        <end position="12"/>
    </location>
</feature>
<evidence type="ECO:0000313" key="8">
    <source>
        <dbReference type="Proteomes" id="UP001230328"/>
    </source>
</evidence>
<proteinExistence type="predicted"/>
<feature type="region of interest" description="Disordered" evidence="5">
    <location>
        <begin position="1"/>
        <end position="38"/>
    </location>
</feature>
<dbReference type="InterPro" id="IPR025996">
    <property type="entry name" value="MT1864/Rv1816-like_C"/>
</dbReference>
<dbReference type="EMBL" id="JAUSZI010000002">
    <property type="protein sequence ID" value="MDQ1029697.1"/>
    <property type="molecule type" value="Genomic_DNA"/>
</dbReference>
<dbReference type="Pfam" id="PF00440">
    <property type="entry name" value="TetR_N"/>
    <property type="match status" value="1"/>
</dbReference>